<evidence type="ECO:0000313" key="3">
    <source>
        <dbReference type="Proteomes" id="UP001383192"/>
    </source>
</evidence>
<feature type="region of interest" description="Disordered" evidence="1">
    <location>
        <begin position="1"/>
        <end position="26"/>
    </location>
</feature>
<name>A0AAW0CP00_9AGAR</name>
<evidence type="ECO:0000313" key="2">
    <source>
        <dbReference type="EMBL" id="KAK7041699.1"/>
    </source>
</evidence>
<sequence>MGKSKKSKSYQTLSVSTRRFKAPGHNLTGDSEAQLFASGSIRSLSFTQVLAAKARAEASTTRVNDHERAQRHFPVNQDEKELVESQGVDGWQKLDGDQEGWMDCEGDEALNSRAEGAVVPDPHEVEEQELSKLLEQARERRIEYTEYRTGRDTHIYNTQAWEPQYDSMTKAYMNWTSRLDTGTPYEGFESEDEPDLVVQVDLFSCNKVAMPCYADEFKSASYAFIRALCDIQGFRYKNYLTIQFSQAYDVYLEVKRRVKTQVMTALGRSDPNWRMLNCCPACQYEVKGETKLEIRMFTCGDGNESLKRVDRRGEAARDSAGNNMELGVSRERQDTREGGEDYFLSEEAVDKWAEKAWTWEAGDERPSKGDLSNPCDEKWQNMQSSHTAKSWAVFDCQGWFIVLCRHSFLLKACDMIRSGEQSKYFLSILHCLLSAMEADQKERGLPPPEGKFGFGYDLGCKAQKTVHRSPLFSLASRQKLLMLIGILHGHAHQRLCQLAFLLAYVVGAGAENLEQCERYFSKSNALAGVTRYMSKFHRRQAMVQYISHHDDYEAYANISKLLYTNYKAALSTLATAEKVTEMMEAMGIGEDDVCRWLGEERAYLEDRKDAVPVDTSEREYLSKLKALGECRVTLEAAERLWTNTSAKVVLDSDAAKKDASFTRAAERAVYNAQEVELKLLRDIQTLETHLNISKEERWTATSAKWIEVERLMRDEDYIVALRKLQGLVVGRIFELAKAHCVGTCYKMRKHLNAALQSRSKRIESALNAYNKIALDTKRETLQWKDVVDYTFLGEFDLLGALGDDVRTKQWTKPASRQLMVLVFKIFRAEEELQRLHVEIKRLVTYIKEEDAYLNHRRLHLHEIDPDLSHQIYRYSHVRGRFNDLHLARLRQIWALPGFDINNKVYFEPGVGLRSQMPPQDVQDHAVHVAGDAELGESEGEDEELEREQRIEQVLGSAFDDERT</sequence>
<proteinExistence type="predicted"/>
<dbReference type="InterPro" id="IPR040521">
    <property type="entry name" value="KDZ"/>
</dbReference>
<dbReference type="PANTHER" id="PTHR33096:SF1">
    <property type="entry name" value="CXC1-LIKE CYSTEINE CLUSTER ASSOCIATED WITH KDZ TRANSPOSASES DOMAIN-CONTAINING PROTEIN"/>
    <property type="match status" value="1"/>
</dbReference>
<evidence type="ECO:0008006" key="4">
    <source>
        <dbReference type="Google" id="ProtNLM"/>
    </source>
</evidence>
<dbReference type="Pfam" id="PF18758">
    <property type="entry name" value="KDZ"/>
    <property type="match status" value="1"/>
</dbReference>
<gene>
    <name evidence="2" type="ORF">VNI00_008988</name>
</gene>
<dbReference type="Proteomes" id="UP001383192">
    <property type="component" value="Unassembled WGS sequence"/>
</dbReference>
<organism evidence="2 3">
    <name type="scientific">Paramarasmius palmivorus</name>
    <dbReference type="NCBI Taxonomy" id="297713"/>
    <lineage>
        <taxon>Eukaryota</taxon>
        <taxon>Fungi</taxon>
        <taxon>Dikarya</taxon>
        <taxon>Basidiomycota</taxon>
        <taxon>Agaricomycotina</taxon>
        <taxon>Agaricomycetes</taxon>
        <taxon>Agaricomycetidae</taxon>
        <taxon>Agaricales</taxon>
        <taxon>Marasmiineae</taxon>
        <taxon>Marasmiaceae</taxon>
        <taxon>Paramarasmius</taxon>
    </lineage>
</organism>
<feature type="compositionally biased region" description="Acidic residues" evidence="1">
    <location>
        <begin position="933"/>
        <end position="945"/>
    </location>
</feature>
<reference evidence="2 3" key="1">
    <citation type="submission" date="2024-01" db="EMBL/GenBank/DDBJ databases">
        <title>A draft genome for a cacao thread blight-causing isolate of Paramarasmius palmivorus.</title>
        <authorList>
            <person name="Baruah I.K."/>
            <person name="Bukari Y."/>
            <person name="Amoako-Attah I."/>
            <person name="Meinhardt L.W."/>
            <person name="Bailey B.A."/>
            <person name="Cohen S.P."/>
        </authorList>
    </citation>
    <scope>NUCLEOTIDE SEQUENCE [LARGE SCALE GENOMIC DNA]</scope>
    <source>
        <strain evidence="2 3">GH-12</strain>
    </source>
</reference>
<feature type="region of interest" description="Disordered" evidence="1">
    <location>
        <begin position="924"/>
        <end position="963"/>
    </location>
</feature>
<comment type="caution">
    <text evidence="2">The sequence shown here is derived from an EMBL/GenBank/DDBJ whole genome shotgun (WGS) entry which is preliminary data.</text>
</comment>
<evidence type="ECO:0000256" key="1">
    <source>
        <dbReference type="SAM" id="MobiDB-lite"/>
    </source>
</evidence>
<keyword evidence="3" id="KW-1185">Reference proteome</keyword>
<dbReference type="PANTHER" id="PTHR33096">
    <property type="entry name" value="CXC2 DOMAIN-CONTAINING PROTEIN"/>
    <property type="match status" value="1"/>
</dbReference>
<protein>
    <recommendedName>
        <fullName evidence="4">CxC1-like cysteine cluster associated with KDZ transposases domain-containing protein</fullName>
    </recommendedName>
</protein>
<dbReference type="EMBL" id="JAYKXP010000032">
    <property type="protein sequence ID" value="KAK7041699.1"/>
    <property type="molecule type" value="Genomic_DNA"/>
</dbReference>
<accession>A0AAW0CP00</accession>
<dbReference type="AlphaFoldDB" id="A0AAW0CP00"/>